<evidence type="ECO:0000256" key="11">
    <source>
        <dbReference type="SAM" id="Phobius"/>
    </source>
</evidence>
<evidence type="ECO:0000256" key="4">
    <source>
        <dbReference type="ARBA" id="ARBA00022475"/>
    </source>
</evidence>
<evidence type="ECO:0000313" key="13">
    <source>
        <dbReference type="Proteomes" id="UP000282613"/>
    </source>
</evidence>
<dbReference type="AlphaFoldDB" id="A0A0R3VUH3"/>
<evidence type="ECO:0000256" key="7">
    <source>
        <dbReference type="ARBA" id="ARBA00022989"/>
    </source>
</evidence>
<dbReference type="PANTHER" id="PTHR21522:SF32">
    <property type="entry name" value="OTOPETRIN-2"/>
    <property type="match status" value="1"/>
</dbReference>
<keyword evidence="6" id="KW-0375">Hydrogen ion transport</keyword>
<feature type="transmembrane region" description="Helical" evidence="11">
    <location>
        <begin position="74"/>
        <end position="97"/>
    </location>
</feature>
<evidence type="ECO:0000256" key="3">
    <source>
        <dbReference type="ARBA" id="ARBA00022448"/>
    </source>
</evidence>
<evidence type="ECO:0000256" key="1">
    <source>
        <dbReference type="ARBA" id="ARBA00004651"/>
    </source>
</evidence>
<dbReference type="Proteomes" id="UP000282613">
    <property type="component" value="Unassembled WGS sequence"/>
</dbReference>
<keyword evidence="5 11" id="KW-0812">Transmembrane</keyword>
<accession>A0A0R3VUH3</accession>
<dbReference type="WBParaSite" id="TASK_0000096901-mRNA-1">
    <property type="protein sequence ID" value="TASK_0000096901-mRNA-1"/>
    <property type="gene ID" value="TASK_0000096901"/>
</dbReference>
<keyword evidence="10" id="KW-0407">Ion channel</keyword>
<comment type="similarity">
    <text evidence="2">Belongs to the otopetrin family.</text>
</comment>
<dbReference type="PANTHER" id="PTHR21522">
    <property type="entry name" value="PROTON CHANNEL OTOP"/>
    <property type="match status" value="1"/>
</dbReference>
<evidence type="ECO:0000256" key="5">
    <source>
        <dbReference type="ARBA" id="ARBA00022692"/>
    </source>
</evidence>
<evidence type="ECO:0000313" key="14">
    <source>
        <dbReference type="WBParaSite" id="TASK_0000096901-mRNA-1"/>
    </source>
</evidence>
<name>A0A0R3VUH3_TAEAS</name>
<dbReference type="GO" id="GO:0015252">
    <property type="term" value="F:proton channel activity"/>
    <property type="evidence" value="ECO:0007669"/>
    <property type="project" value="InterPro"/>
</dbReference>
<keyword evidence="3" id="KW-0813">Transport</keyword>
<keyword evidence="4" id="KW-1003">Cell membrane</keyword>
<reference evidence="14" key="1">
    <citation type="submission" date="2017-02" db="UniProtKB">
        <authorList>
            <consortium name="WormBaseParasite"/>
        </authorList>
    </citation>
    <scope>IDENTIFICATION</scope>
</reference>
<keyword evidence="8" id="KW-0406">Ion transport</keyword>
<evidence type="ECO:0000256" key="6">
    <source>
        <dbReference type="ARBA" id="ARBA00022781"/>
    </source>
</evidence>
<evidence type="ECO:0000256" key="10">
    <source>
        <dbReference type="ARBA" id="ARBA00023303"/>
    </source>
</evidence>
<organism evidence="14">
    <name type="scientific">Taenia asiatica</name>
    <name type="common">Asian tapeworm</name>
    <dbReference type="NCBI Taxonomy" id="60517"/>
    <lineage>
        <taxon>Eukaryota</taxon>
        <taxon>Metazoa</taxon>
        <taxon>Spiralia</taxon>
        <taxon>Lophotrochozoa</taxon>
        <taxon>Platyhelminthes</taxon>
        <taxon>Cestoda</taxon>
        <taxon>Eucestoda</taxon>
        <taxon>Cyclophyllidea</taxon>
        <taxon>Taeniidae</taxon>
        <taxon>Taenia</taxon>
    </lineage>
</organism>
<comment type="subcellular location">
    <subcellularLocation>
        <location evidence="1">Cell membrane</location>
        <topology evidence="1">Multi-pass membrane protein</topology>
    </subcellularLocation>
</comment>
<feature type="transmembrane region" description="Helical" evidence="11">
    <location>
        <begin position="109"/>
        <end position="127"/>
    </location>
</feature>
<proteinExistence type="inferred from homology"/>
<dbReference type="EMBL" id="UYRS01000173">
    <property type="protein sequence ID" value="VDK22238.1"/>
    <property type="molecule type" value="Genomic_DNA"/>
</dbReference>
<protein>
    <submittedName>
        <fullName evidence="14">Transmembrane protein</fullName>
    </submittedName>
</protein>
<dbReference type="InterPro" id="IPR004878">
    <property type="entry name" value="Otopetrin"/>
</dbReference>
<gene>
    <name evidence="12" type="ORF">TASK_LOCUS970</name>
</gene>
<sequence length="149" mass="16612">MIVNLGQWMSTVVQDVVVLDGEEKSIPSLLSEQRLNAFAASSVLIVSNLSAGFHPSHSQASNTRQGIEKPGRTILTLLLILNISMWVVTTFGLKYAARYSLHQAHYSGIAWKLITQLSMPLIVFFRFHSTICLTDIWSSAYRVHSLPII</sequence>
<keyword evidence="7 11" id="KW-1133">Transmembrane helix</keyword>
<evidence type="ECO:0000256" key="8">
    <source>
        <dbReference type="ARBA" id="ARBA00023065"/>
    </source>
</evidence>
<dbReference type="GO" id="GO:0005886">
    <property type="term" value="C:plasma membrane"/>
    <property type="evidence" value="ECO:0007669"/>
    <property type="project" value="UniProtKB-SubCell"/>
</dbReference>
<evidence type="ECO:0000313" key="12">
    <source>
        <dbReference type="EMBL" id="VDK22238.1"/>
    </source>
</evidence>
<evidence type="ECO:0000256" key="9">
    <source>
        <dbReference type="ARBA" id="ARBA00023136"/>
    </source>
</evidence>
<dbReference type="OrthoDB" id="6429739at2759"/>
<reference evidence="12 13" key="2">
    <citation type="submission" date="2018-11" db="EMBL/GenBank/DDBJ databases">
        <authorList>
            <consortium name="Pathogen Informatics"/>
        </authorList>
    </citation>
    <scope>NUCLEOTIDE SEQUENCE [LARGE SCALE GENOMIC DNA]</scope>
</reference>
<evidence type="ECO:0000256" key="2">
    <source>
        <dbReference type="ARBA" id="ARBA00006513"/>
    </source>
</evidence>
<keyword evidence="9 11" id="KW-0472">Membrane</keyword>
<dbReference type="Pfam" id="PF03189">
    <property type="entry name" value="Otopetrin"/>
    <property type="match status" value="1"/>
</dbReference>
<keyword evidence="13" id="KW-1185">Reference proteome</keyword>